<accession>A0A2H0RIM7</accession>
<dbReference type="EMBL" id="PCYK01000003">
    <property type="protein sequence ID" value="PIR46412.1"/>
    <property type="molecule type" value="Genomic_DNA"/>
</dbReference>
<dbReference type="GO" id="GO:0003676">
    <property type="term" value="F:nucleic acid binding"/>
    <property type="evidence" value="ECO:0007669"/>
    <property type="project" value="InterPro"/>
</dbReference>
<protein>
    <recommendedName>
        <fullName evidence="1">RNase H type-1 domain-containing protein</fullName>
    </recommendedName>
</protein>
<evidence type="ECO:0000313" key="2">
    <source>
        <dbReference type="EMBL" id="PIR46412.1"/>
    </source>
</evidence>
<dbReference type="CDD" id="cd09279">
    <property type="entry name" value="RNase_HI_like"/>
    <property type="match status" value="1"/>
</dbReference>
<dbReference type="InterPro" id="IPR002156">
    <property type="entry name" value="RNaseH_domain"/>
</dbReference>
<dbReference type="Gene3D" id="3.30.420.10">
    <property type="entry name" value="Ribonuclease H-like superfamily/Ribonuclease H"/>
    <property type="match status" value="1"/>
</dbReference>
<dbReference type="InterPro" id="IPR012337">
    <property type="entry name" value="RNaseH-like_sf"/>
</dbReference>
<dbReference type="InterPro" id="IPR036397">
    <property type="entry name" value="RNaseH_sf"/>
</dbReference>
<dbReference type="PANTHER" id="PTHR46387:SF2">
    <property type="entry name" value="RIBONUCLEASE HI"/>
    <property type="match status" value="1"/>
</dbReference>
<proteinExistence type="predicted"/>
<dbReference type="PROSITE" id="PS50879">
    <property type="entry name" value="RNASE_H_1"/>
    <property type="match status" value="1"/>
</dbReference>
<dbReference type="AlphaFoldDB" id="A0A2H0RIM7"/>
<gene>
    <name evidence="2" type="ORF">COV08_00570</name>
</gene>
<feature type="domain" description="RNase H type-1" evidence="1">
    <location>
        <begin position="1"/>
        <end position="138"/>
    </location>
</feature>
<dbReference type="Pfam" id="PF13456">
    <property type="entry name" value="RVT_3"/>
    <property type="match status" value="1"/>
</dbReference>
<dbReference type="GO" id="GO:0004523">
    <property type="term" value="F:RNA-DNA hybrid ribonuclease activity"/>
    <property type="evidence" value="ECO:0007669"/>
    <property type="project" value="InterPro"/>
</dbReference>
<dbReference type="Proteomes" id="UP000230431">
    <property type="component" value="Unassembled WGS sequence"/>
</dbReference>
<sequence length="140" mass="15957">MEKIIVYTDGGARGNPGPAGVGVFICNEQGQMIKEASLYLGQSTNNEAEYRAVWFGFETLKKTLSKEKLKQVEVELRLDSELVVKQLRGEYQIKDEKLVPWFMKIWNARVADFPRLRITHVPRAENAEADRLANVAMDSR</sequence>
<name>A0A2H0RIM7_9BACT</name>
<reference evidence="2 3" key="1">
    <citation type="submission" date="2017-09" db="EMBL/GenBank/DDBJ databases">
        <title>Depth-based differentiation of microbial function through sediment-hosted aquifers and enrichment of novel symbionts in the deep terrestrial subsurface.</title>
        <authorList>
            <person name="Probst A.J."/>
            <person name="Ladd B."/>
            <person name="Jarett J.K."/>
            <person name="Geller-Mcgrath D.E."/>
            <person name="Sieber C.M."/>
            <person name="Emerson J.B."/>
            <person name="Anantharaman K."/>
            <person name="Thomas B.C."/>
            <person name="Malmstrom R."/>
            <person name="Stieglmeier M."/>
            <person name="Klingl A."/>
            <person name="Woyke T."/>
            <person name="Ryan C.M."/>
            <person name="Banfield J.F."/>
        </authorList>
    </citation>
    <scope>NUCLEOTIDE SEQUENCE [LARGE SCALE GENOMIC DNA]</scope>
    <source>
        <strain evidence="2">CG10_big_fil_rev_8_21_14_0_10_49_38</strain>
    </source>
</reference>
<organism evidence="2 3">
    <name type="scientific">Candidatus Vogelbacteria bacterium CG10_big_fil_rev_8_21_14_0_10_49_38</name>
    <dbReference type="NCBI Taxonomy" id="1975043"/>
    <lineage>
        <taxon>Bacteria</taxon>
        <taxon>Candidatus Vogeliibacteriota</taxon>
    </lineage>
</organism>
<dbReference type="SUPFAM" id="SSF53098">
    <property type="entry name" value="Ribonuclease H-like"/>
    <property type="match status" value="1"/>
</dbReference>
<evidence type="ECO:0000259" key="1">
    <source>
        <dbReference type="PROSITE" id="PS50879"/>
    </source>
</evidence>
<comment type="caution">
    <text evidence="2">The sequence shown here is derived from an EMBL/GenBank/DDBJ whole genome shotgun (WGS) entry which is preliminary data.</text>
</comment>
<dbReference type="PANTHER" id="PTHR46387">
    <property type="entry name" value="POLYNUCLEOTIDYL TRANSFERASE, RIBONUCLEASE H-LIKE SUPERFAMILY PROTEIN"/>
    <property type="match status" value="1"/>
</dbReference>
<evidence type="ECO:0000313" key="3">
    <source>
        <dbReference type="Proteomes" id="UP000230431"/>
    </source>
</evidence>